<dbReference type="Proteomes" id="UP000245910">
    <property type="component" value="Chromosome I"/>
</dbReference>
<organism evidence="1 2">
    <name type="scientific">Fusarium venenatum</name>
    <dbReference type="NCBI Taxonomy" id="56646"/>
    <lineage>
        <taxon>Eukaryota</taxon>
        <taxon>Fungi</taxon>
        <taxon>Dikarya</taxon>
        <taxon>Ascomycota</taxon>
        <taxon>Pezizomycotina</taxon>
        <taxon>Sordariomycetes</taxon>
        <taxon>Hypocreomycetidae</taxon>
        <taxon>Hypocreales</taxon>
        <taxon>Nectriaceae</taxon>
        <taxon>Fusarium</taxon>
    </lineage>
</organism>
<name>A0A2L2TTK5_9HYPO</name>
<sequence length="101" mass="11338">MLVRHTHVRYGHLRRHLQPAKDEETFDRQLDLLFVVACLGSSIVVIAVQEVASPSQEDIRVVCQLDPSDYPSSSDIGFLSLWELLIINPVAIEHFGIEAEG</sequence>
<evidence type="ECO:0000313" key="1">
    <source>
        <dbReference type="EMBL" id="CEI67356.1"/>
    </source>
</evidence>
<proteinExistence type="predicted"/>
<reference evidence="2" key="1">
    <citation type="submission" date="2014-10" db="EMBL/GenBank/DDBJ databases">
        <authorList>
            <person name="King R."/>
        </authorList>
    </citation>
    <scope>NUCLEOTIDE SEQUENCE [LARGE SCALE GENOMIC DNA]</scope>
    <source>
        <strain evidence="2">A3/5</strain>
    </source>
</reference>
<accession>A0A2L2TTK5</accession>
<keyword evidence="2" id="KW-1185">Reference proteome</keyword>
<dbReference type="EMBL" id="LN649229">
    <property type="protein sequence ID" value="CEI67356.1"/>
    <property type="molecule type" value="Genomic_DNA"/>
</dbReference>
<evidence type="ECO:0000313" key="2">
    <source>
        <dbReference type="Proteomes" id="UP000245910"/>
    </source>
</evidence>
<protein>
    <submittedName>
        <fullName evidence="1">Uncharacterized protein</fullName>
    </submittedName>
</protein>
<dbReference type="AlphaFoldDB" id="A0A2L2TTK5"/>